<dbReference type="UniPathway" id="UPA00070">
    <property type="reaction ID" value="UER00946"/>
</dbReference>
<keyword evidence="11 13" id="KW-0472">Membrane</keyword>
<feature type="binding site" evidence="13">
    <location>
        <position position="252"/>
    </location>
    <ligand>
        <name>FMN</name>
        <dbReference type="ChEBI" id="CHEBI:58210"/>
    </ligand>
</feature>
<feature type="binding site" evidence="13">
    <location>
        <position position="278"/>
    </location>
    <ligand>
        <name>FMN</name>
        <dbReference type="ChEBI" id="CHEBI:58210"/>
    </ligand>
</feature>
<dbReference type="NCBIfam" id="TIGR01036">
    <property type="entry name" value="pyrD_sub2"/>
    <property type="match status" value="1"/>
</dbReference>
<dbReference type="GO" id="GO:0005886">
    <property type="term" value="C:plasma membrane"/>
    <property type="evidence" value="ECO:0007669"/>
    <property type="project" value="UniProtKB-SubCell"/>
</dbReference>
<feature type="binding site" evidence="13">
    <location>
        <position position="224"/>
    </location>
    <ligand>
        <name>FMN</name>
        <dbReference type="ChEBI" id="CHEBI:58210"/>
    </ligand>
</feature>
<evidence type="ECO:0000256" key="11">
    <source>
        <dbReference type="ARBA" id="ARBA00023136"/>
    </source>
</evidence>
<dbReference type="Pfam" id="PF01180">
    <property type="entry name" value="DHO_dh"/>
    <property type="match status" value="1"/>
</dbReference>
<comment type="similarity">
    <text evidence="4 13">Belongs to the dihydroorotate dehydrogenase family. Type 2 subfamily.</text>
</comment>
<protein>
    <recommendedName>
        <fullName evidence="13">Dihydroorotate dehydrogenase (quinone)</fullName>
        <ecNumber evidence="13">1.3.5.2</ecNumber>
    </recommendedName>
    <alternativeName>
        <fullName evidence="13">DHOdehase</fullName>
        <shortName evidence="13">DHOD</shortName>
        <shortName evidence="13">DHODase</shortName>
    </alternativeName>
    <alternativeName>
        <fullName evidence="13">Dihydroorotate oxidase</fullName>
    </alternativeName>
</protein>
<keyword evidence="10 13" id="KW-0560">Oxidoreductase</keyword>
<feature type="binding site" evidence="13">
    <location>
        <begin position="127"/>
        <end position="131"/>
    </location>
    <ligand>
        <name>substrate</name>
    </ligand>
</feature>
<feature type="binding site" evidence="13">
    <location>
        <position position="188"/>
    </location>
    <ligand>
        <name>FMN</name>
        <dbReference type="ChEBI" id="CHEBI:58210"/>
    </ligand>
</feature>
<dbReference type="PANTHER" id="PTHR48109">
    <property type="entry name" value="DIHYDROOROTATE DEHYDROGENASE (QUINONE), MITOCHONDRIAL-RELATED"/>
    <property type="match status" value="1"/>
</dbReference>
<evidence type="ECO:0000256" key="9">
    <source>
        <dbReference type="ARBA" id="ARBA00022975"/>
    </source>
</evidence>
<feature type="binding site" evidence="13">
    <location>
        <begin position="253"/>
        <end position="254"/>
    </location>
    <ligand>
        <name>substrate</name>
    </ligand>
</feature>
<feature type="binding site" evidence="13">
    <location>
        <position position="307"/>
    </location>
    <ligand>
        <name>FMN</name>
        <dbReference type="ChEBI" id="CHEBI:58210"/>
    </ligand>
</feature>
<feature type="binding site" evidence="13">
    <location>
        <position position="193"/>
    </location>
    <ligand>
        <name>substrate</name>
    </ligand>
</feature>
<feature type="binding site" evidence="13">
    <location>
        <position position="155"/>
    </location>
    <ligand>
        <name>FMN</name>
        <dbReference type="ChEBI" id="CHEBI:58210"/>
    </ligand>
</feature>
<dbReference type="GO" id="GO:0044205">
    <property type="term" value="P:'de novo' UMP biosynthetic process"/>
    <property type="evidence" value="ECO:0007669"/>
    <property type="project" value="UniProtKB-UniRule"/>
</dbReference>
<dbReference type="Proteomes" id="UP000324288">
    <property type="component" value="Chromosome"/>
</dbReference>
<dbReference type="GO" id="GO:0005737">
    <property type="term" value="C:cytoplasm"/>
    <property type="evidence" value="ECO:0007669"/>
    <property type="project" value="InterPro"/>
</dbReference>
<feature type="binding site" evidence="13">
    <location>
        <begin position="328"/>
        <end position="329"/>
    </location>
    <ligand>
        <name>FMN</name>
        <dbReference type="ChEBI" id="CHEBI:58210"/>
    </ligand>
</feature>
<dbReference type="NCBIfam" id="NF003648">
    <property type="entry name" value="PRK05286.2-1"/>
    <property type="match status" value="1"/>
</dbReference>
<evidence type="ECO:0000256" key="1">
    <source>
        <dbReference type="ARBA" id="ARBA00003125"/>
    </source>
</evidence>
<comment type="function">
    <text evidence="1 13">Catalyzes the conversion of dihydroorotate to orotate with quinone as electron acceptor.</text>
</comment>
<feature type="active site" description="Nucleophile" evidence="13">
    <location>
        <position position="191"/>
    </location>
</feature>
<feature type="binding site" evidence="13">
    <location>
        <position position="82"/>
    </location>
    <ligand>
        <name>substrate</name>
    </ligand>
</feature>
<dbReference type="PROSITE" id="PS00911">
    <property type="entry name" value="DHODEHASE_1"/>
    <property type="match status" value="1"/>
</dbReference>
<feature type="binding site" evidence="13">
    <location>
        <begin position="78"/>
        <end position="82"/>
    </location>
    <ligand>
        <name>FMN</name>
        <dbReference type="ChEBI" id="CHEBI:58210"/>
    </ligand>
</feature>
<name>A0A5E3ZUP7_9ACTN</name>
<evidence type="ECO:0000256" key="12">
    <source>
        <dbReference type="ARBA" id="ARBA00048639"/>
    </source>
</evidence>
<dbReference type="PANTHER" id="PTHR48109:SF4">
    <property type="entry name" value="DIHYDROOROTATE DEHYDROGENASE (QUINONE), MITOCHONDRIAL"/>
    <property type="match status" value="1"/>
</dbReference>
<dbReference type="InterPro" id="IPR005719">
    <property type="entry name" value="Dihydroorotate_DH_2"/>
</dbReference>
<keyword evidence="7 13" id="KW-0285">Flavoprotein</keyword>
<dbReference type="SUPFAM" id="SSF51395">
    <property type="entry name" value="FMN-linked oxidoreductases"/>
    <property type="match status" value="1"/>
</dbReference>
<keyword evidence="9 13" id="KW-0665">Pyrimidine biosynthesis</keyword>
<keyword evidence="16" id="KW-1185">Reference proteome</keyword>
<gene>
    <name evidence="13 15" type="primary">pyrD</name>
    <name evidence="15" type="ORF">LC603019_00041</name>
</gene>
<accession>A0A5E3ZUP7</accession>
<feature type="domain" description="Dihydroorotate dehydrogenase catalytic" evidence="14">
    <location>
        <begin position="61"/>
        <end position="350"/>
    </location>
</feature>
<dbReference type="AlphaFoldDB" id="A0A5E3ZUP7"/>
<evidence type="ECO:0000256" key="6">
    <source>
        <dbReference type="ARBA" id="ARBA00022475"/>
    </source>
</evidence>
<comment type="subunit">
    <text evidence="5 13">Monomer.</text>
</comment>
<dbReference type="CDD" id="cd04738">
    <property type="entry name" value="DHOD_2_like"/>
    <property type="match status" value="1"/>
</dbReference>
<reference evidence="15 16" key="1">
    <citation type="submission" date="2019-04" db="EMBL/GenBank/DDBJ databases">
        <authorList>
            <person name="Seth-Smith MB H."/>
            <person name="Seth-Smith H."/>
        </authorList>
    </citation>
    <scope>NUCLEOTIDE SEQUENCE [LARGE SCALE GENOMIC DNA]</scope>
    <source>
        <strain evidence="15">USB-603019</strain>
    </source>
</reference>
<evidence type="ECO:0000256" key="8">
    <source>
        <dbReference type="ARBA" id="ARBA00022643"/>
    </source>
</evidence>
<proteinExistence type="inferred from homology"/>
<keyword evidence="8 13" id="KW-0288">FMN</keyword>
<feature type="binding site" evidence="13">
    <location>
        <position position="188"/>
    </location>
    <ligand>
        <name>substrate</name>
    </ligand>
</feature>
<dbReference type="InterPro" id="IPR013785">
    <property type="entry name" value="Aldolase_TIM"/>
</dbReference>
<evidence type="ECO:0000313" key="16">
    <source>
        <dbReference type="Proteomes" id="UP000324288"/>
    </source>
</evidence>
<organism evidence="15 16">
    <name type="scientific">Lawsonella clevelandensis</name>
    <dbReference type="NCBI Taxonomy" id="1528099"/>
    <lineage>
        <taxon>Bacteria</taxon>
        <taxon>Bacillati</taxon>
        <taxon>Actinomycetota</taxon>
        <taxon>Actinomycetes</taxon>
        <taxon>Mycobacteriales</taxon>
        <taxon>Lawsonellaceae</taxon>
        <taxon>Lawsonella</taxon>
    </lineage>
</organism>
<evidence type="ECO:0000256" key="13">
    <source>
        <dbReference type="HAMAP-Rule" id="MF_00225"/>
    </source>
</evidence>
<comment type="cofactor">
    <cofactor evidence="13">
        <name>FMN</name>
        <dbReference type="ChEBI" id="CHEBI:58210"/>
    </cofactor>
    <text evidence="13">Binds 1 FMN per subunit.</text>
</comment>
<evidence type="ECO:0000256" key="5">
    <source>
        <dbReference type="ARBA" id="ARBA00011245"/>
    </source>
</evidence>
<dbReference type="PROSITE" id="PS00912">
    <property type="entry name" value="DHODEHASE_2"/>
    <property type="match status" value="1"/>
</dbReference>
<dbReference type="FunFam" id="3.20.20.70:FF:000123">
    <property type="entry name" value="Dihydroorotate dehydrogenase (quinone)"/>
    <property type="match status" value="1"/>
</dbReference>
<dbReference type="Gene3D" id="3.20.20.70">
    <property type="entry name" value="Aldolase class I"/>
    <property type="match status" value="1"/>
</dbReference>
<evidence type="ECO:0000256" key="7">
    <source>
        <dbReference type="ARBA" id="ARBA00022630"/>
    </source>
</evidence>
<evidence type="ECO:0000256" key="4">
    <source>
        <dbReference type="ARBA" id="ARBA00005359"/>
    </source>
</evidence>
<evidence type="ECO:0000256" key="3">
    <source>
        <dbReference type="ARBA" id="ARBA00005161"/>
    </source>
</evidence>
<evidence type="ECO:0000256" key="10">
    <source>
        <dbReference type="ARBA" id="ARBA00023002"/>
    </source>
</evidence>
<dbReference type="InterPro" id="IPR001295">
    <property type="entry name" value="Dihydroorotate_DH_CS"/>
</dbReference>
<evidence type="ECO:0000256" key="2">
    <source>
        <dbReference type="ARBA" id="ARBA00004202"/>
    </source>
</evidence>
<dbReference type="GO" id="GO:0006207">
    <property type="term" value="P:'de novo' pyrimidine nucleobase biosynthetic process"/>
    <property type="evidence" value="ECO:0007669"/>
    <property type="project" value="UniProtKB-UniRule"/>
</dbReference>
<dbReference type="InterPro" id="IPR050074">
    <property type="entry name" value="DHO_dehydrogenase"/>
</dbReference>
<dbReference type="HAMAP" id="MF_00225">
    <property type="entry name" value="DHO_dh_type2"/>
    <property type="match status" value="1"/>
</dbReference>
<evidence type="ECO:0000313" key="15">
    <source>
        <dbReference type="EMBL" id="VHN99463.1"/>
    </source>
</evidence>
<sequence>MTVLNPAGRYLVLYDVVKRTMFLLPPEKIHTFVFGMIKTLHLVPVLGRLARPIFSYNDEILAQDLFGVHFPAPLGLAAGFDKNAAASDAWGAMGFGYAEMGTVTAAGQPGNPQPRLFRLPEDRALLNRMGFNNHGAGYAANNLRRRRGTTVTGINIGKTKVVPPEEAVSDYRTSARLVSALADYLVVNVSSPNTPGLRDLQAVESLRPILEGVQAVSDVPVLVKIAPDLSNEDVDAVTDLALELQLAGIIATNTTISREGLRTDIAKVADMGAGGISGQPEKARALEVLDRIYAKTQGRLVLIGCGGIESVDDAWERITHGADLLQGYTAFIYQGPFWMRRIHKGLAKKLRENGFSSLSDAVGSAVR</sequence>
<dbReference type="EMBL" id="LR584267">
    <property type="protein sequence ID" value="VHN99463.1"/>
    <property type="molecule type" value="Genomic_DNA"/>
</dbReference>
<comment type="pathway">
    <text evidence="3 13">Pyrimidine metabolism; UMP biosynthesis via de novo pathway; orotate from (S)-dihydroorotate (quinone route): step 1/1.</text>
</comment>
<dbReference type="EC" id="1.3.5.2" evidence="13"/>
<comment type="subcellular location">
    <subcellularLocation>
        <location evidence="2 13">Cell membrane</location>
        <topology evidence="2 13">Peripheral membrane protein</topology>
    </subcellularLocation>
</comment>
<dbReference type="InterPro" id="IPR005720">
    <property type="entry name" value="Dihydroorotate_DH_cat"/>
</dbReference>
<feature type="binding site" evidence="13">
    <location>
        <position position="102"/>
    </location>
    <ligand>
        <name>FMN</name>
        <dbReference type="ChEBI" id="CHEBI:58210"/>
    </ligand>
</feature>
<evidence type="ECO:0000259" key="14">
    <source>
        <dbReference type="Pfam" id="PF01180"/>
    </source>
</evidence>
<keyword evidence="6 13" id="KW-1003">Cell membrane</keyword>
<dbReference type="GO" id="GO:0106430">
    <property type="term" value="F:dihydroorotate dehydrogenase (quinone) activity"/>
    <property type="evidence" value="ECO:0007669"/>
    <property type="project" value="UniProtKB-EC"/>
</dbReference>
<dbReference type="NCBIfam" id="NF003652">
    <property type="entry name" value="PRK05286.2-5"/>
    <property type="match status" value="1"/>
</dbReference>
<comment type="catalytic activity">
    <reaction evidence="12 13">
        <text>(S)-dihydroorotate + a quinone = orotate + a quinol</text>
        <dbReference type="Rhea" id="RHEA:30187"/>
        <dbReference type="ChEBI" id="CHEBI:24646"/>
        <dbReference type="ChEBI" id="CHEBI:30839"/>
        <dbReference type="ChEBI" id="CHEBI:30864"/>
        <dbReference type="ChEBI" id="CHEBI:132124"/>
        <dbReference type="EC" id="1.3.5.2"/>
    </reaction>
</comment>